<accession>A0A1Q3E7Y9</accession>
<feature type="domain" description="SRR1-like" evidence="3">
    <location>
        <begin position="75"/>
        <end position="246"/>
    </location>
</feature>
<reference evidence="4 5" key="2">
    <citation type="submission" date="2017-02" db="EMBL/GenBank/DDBJ databases">
        <title>A genome survey and senescence transcriptome analysis in Lentinula edodes.</title>
        <authorList>
            <person name="Sakamoto Y."/>
            <person name="Nakade K."/>
            <person name="Sato S."/>
            <person name="Yoshida Y."/>
            <person name="Miyazaki K."/>
            <person name="Natsume S."/>
            <person name="Konno N."/>
        </authorList>
    </citation>
    <scope>NUCLEOTIDE SEQUENCE [LARGE SCALE GENOMIC DNA]</scope>
    <source>
        <strain evidence="4 5">NBRC 111202</strain>
    </source>
</reference>
<dbReference type="InterPro" id="IPR040044">
    <property type="entry name" value="SRR1L"/>
</dbReference>
<dbReference type="AlphaFoldDB" id="A0A1Q3E7Y9"/>
<keyword evidence="5" id="KW-1185">Reference proteome</keyword>
<dbReference type="EMBL" id="BDGU01000136">
    <property type="protein sequence ID" value="GAW03189.1"/>
    <property type="molecule type" value="Genomic_DNA"/>
</dbReference>
<dbReference type="Proteomes" id="UP000188533">
    <property type="component" value="Unassembled WGS sequence"/>
</dbReference>
<reference evidence="4 5" key="1">
    <citation type="submission" date="2016-08" db="EMBL/GenBank/DDBJ databases">
        <authorList>
            <consortium name="Lentinula edodes genome sequencing consortium"/>
            <person name="Sakamoto Y."/>
            <person name="Nakade K."/>
            <person name="Sato S."/>
            <person name="Yoshida Y."/>
            <person name="Miyazaki K."/>
            <person name="Natsume S."/>
            <person name="Konno N."/>
        </authorList>
    </citation>
    <scope>NUCLEOTIDE SEQUENCE [LARGE SCALE GENOMIC DNA]</scope>
    <source>
        <strain evidence="4 5">NBRC 111202</strain>
    </source>
</reference>
<evidence type="ECO:0000259" key="3">
    <source>
        <dbReference type="Pfam" id="PF07985"/>
    </source>
</evidence>
<dbReference type="InterPro" id="IPR012942">
    <property type="entry name" value="SRR1-like"/>
</dbReference>
<evidence type="ECO:0000313" key="5">
    <source>
        <dbReference type="Proteomes" id="UP000188533"/>
    </source>
</evidence>
<protein>
    <submittedName>
        <fullName evidence="4">SRR1-domain-containing protein</fullName>
    </submittedName>
</protein>
<dbReference type="Pfam" id="PF07985">
    <property type="entry name" value="SRR1"/>
    <property type="match status" value="1"/>
</dbReference>
<proteinExistence type="inferred from homology"/>
<evidence type="ECO:0000313" key="4">
    <source>
        <dbReference type="EMBL" id="GAW03189.1"/>
    </source>
</evidence>
<sequence>MTPTIDTEIWLPSSPSRQRKTRKQRQQKPPLFSRVQFVQDKLDLTWFNSCIRILEKYFESRILEISEENSGQKKNARQKKEYNVTCLGLGSPETSDNARAQLAFLLKVCDTLKIDCAKISIYDPVFTDEDKSLLRQFGMCVWDCGSDAKDTHICNIITDEEPTILFMPHCDLALYESVLSANWSLIRLKNSLFICNHFDDYIQNNSVRSLKDKAPHLLTIAPNITSHPLPTSPDWPSAFNNTSVQFLSKHKFDALATATEEKKCEEEQE</sequence>
<dbReference type="PANTHER" id="PTHR28626:SF3">
    <property type="entry name" value="SRR1-LIKE PROTEIN"/>
    <property type="match status" value="1"/>
</dbReference>
<organism evidence="4 5">
    <name type="scientific">Lentinula edodes</name>
    <name type="common">Shiitake mushroom</name>
    <name type="synonym">Lentinus edodes</name>
    <dbReference type="NCBI Taxonomy" id="5353"/>
    <lineage>
        <taxon>Eukaryota</taxon>
        <taxon>Fungi</taxon>
        <taxon>Dikarya</taxon>
        <taxon>Basidiomycota</taxon>
        <taxon>Agaricomycotina</taxon>
        <taxon>Agaricomycetes</taxon>
        <taxon>Agaricomycetidae</taxon>
        <taxon>Agaricales</taxon>
        <taxon>Marasmiineae</taxon>
        <taxon>Omphalotaceae</taxon>
        <taxon>Lentinula</taxon>
    </lineage>
</organism>
<evidence type="ECO:0000256" key="1">
    <source>
        <dbReference type="ARBA" id="ARBA00009856"/>
    </source>
</evidence>
<gene>
    <name evidence="4" type="ORF">LENED_004892</name>
</gene>
<comment type="similarity">
    <text evidence="1">Belongs to the SRR1 family.</text>
</comment>
<feature type="region of interest" description="Disordered" evidence="2">
    <location>
        <begin position="1"/>
        <end position="28"/>
    </location>
</feature>
<dbReference type="GO" id="GO:0005737">
    <property type="term" value="C:cytoplasm"/>
    <property type="evidence" value="ECO:0007669"/>
    <property type="project" value="TreeGrafter"/>
</dbReference>
<feature type="compositionally biased region" description="Basic residues" evidence="2">
    <location>
        <begin position="17"/>
        <end position="26"/>
    </location>
</feature>
<dbReference type="GO" id="GO:0005634">
    <property type="term" value="C:nucleus"/>
    <property type="evidence" value="ECO:0007669"/>
    <property type="project" value="TreeGrafter"/>
</dbReference>
<name>A0A1Q3E7Y9_LENED</name>
<dbReference type="PANTHER" id="PTHR28626">
    <property type="entry name" value="SRR1-LIKE PROTEIN"/>
    <property type="match status" value="1"/>
</dbReference>
<evidence type="ECO:0000256" key="2">
    <source>
        <dbReference type="SAM" id="MobiDB-lite"/>
    </source>
</evidence>
<comment type="caution">
    <text evidence="4">The sequence shown here is derived from an EMBL/GenBank/DDBJ whole genome shotgun (WGS) entry which is preliminary data.</text>
</comment>